<dbReference type="Proteomes" id="UP000270224">
    <property type="component" value="Unassembled WGS sequence"/>
</dbReference>
<sequence>MKKVILGVAIAGLAMSCQKVQAGGNKGAMQLEEGVERYSDDVVTNTPSTAVKSAKSSAELPAGDSLRTASIGEVQIQKDSAQQTAAPAQPAATTNK</sequence>
<dbReference type="PROSITE" id="PS51257">
    <property type="entry name" value="PROKAR_LIPOPROTEIN"/>
    <property type="match status" value="1"/>
</dbReference>
<proteinExistence type="predicted"/>
<comment type="caution">
    <text evidence="2">The sequence shown here is derived from an EMBL/GenBank/DDBJ whole genome shotgun (WGS) entry which is preliminary data.</text>
</comment>
<evidence type="ECO:0000313" key="3">
    <source>
        <dbReference type="Proteomes" id="UP000270224"/>
    </source>
</evidence>
<name>A0A3N0WZI9_9FLAO</name>
<gene>
    <name evidence="2" type="ORF">EGI11_00305</name>
</gene>
<evidence type="ECO:0000313" key="2">
    <source>
        <dbReference type="EMBL" id="ROI10385.1"/>
    </source>
</evidence>
<accession>A0A3N0WZI9</accession>
<feature type="region of interest" description="Disordered" evidence="1">
    <location>
        <begin position="49"/>
        <end position="96"/>
    </location>
</feature>
<reference evidence="3" key="1">
    <citation type="submission" date="2018-11" db="EMBL/GenBank/DDBJ databases">
        <title>Proposal to divide the Flavobacteriaceae and reorganize its genera based on Amino Acid Identity values calculated from whole genome sequences.</title>
        <authorList>
            <person name="Nicholson A.C."/>
            <person name="Gulvik C.A."/>
            <person name="Whitney A.M."/>
            <person name="Humrighouse B.W."/>
            <person name="Bell M."/>
            <person name="Holmens B."/>
            <person name="Steigerwalt A."/>
            <person name="Villarma A."/>
            <person name="Sheth M."/>
            <person name="Batra D."/>
            <person name="Pryor J."/>
            <person name="Bernardet J.-F."/>
            <person name="Hugo C."/>
            <person name="Kampfer P."/>
            <person name="Newman J."/>
            <person name="Mcquiston J.R."/>
        </authorList>
    </citation>
    <scope>NUCLEOTIDE SEQUENCE [LARGE SCALE GENOMIC DNA]</scope>
    <source>
        <strain evidence="3">H3056</strain>
    </source>
</reference>
<dbReference type="AlphaFoldDB" id="A0A3N0WZI9"/>
<dbReference type="OrthoDB" id="1275199at2"/>
<organism evidence="2 3">
    <name type="scientific">Kaistella daneshvariae</name>
    <dbReference type="NCBI Taxonomy" id="2487074"/>
    <lineage>
        <taxon>Bacteria</taxon>
        <taxon>Pseudomonadati</taxon>
        <taxon>Bacteroidota</taxon>
        <taxon>Flavobacteriia</taxon>
        <taxon>Flavobacteriales</taxon>
        <taxon>Weeksellaceae</taxon>
        <taxon>Chryseobacterium group</taxon>
        <taxon>Kaistella</taxon>
    </lineage>
</organism>
<protein>
    <submittedName>
        <fullName evidence="2">Uncharacterized protein</fullName>
    </submittedName>
</protein>
<dbReference type="EMBL" id="RJUG01000001">
    <property type="protein sequence ID" value="ROI10385.1"/>
    <property type="molecule type" value="Genomic_DNA"/>
</dbReference>
<evidence type="ECO:0000256" key="1">
    <source>
        <dbReference type="SAM" id="MobiDB-lite"/>
    </source>
</evidence>
<dbReference type="RefSeq" id="WP_123264478.1">
    <property type="nucleotide sequence ID" value="NZ_RJUG01000001.1"/>
</dbReference>
<feature type="compositionally biased region" description="Low complexity" evidence="1">
    <location>
        <begin position="81"/>
        <end position="96"/>
    </location>
</feature>